<dbReference type="Pfam" id="PF10988">
    <property type="entry name" value="DUF2807"/>
    <property type="match status" value="1"/>
</dbReference>
<evidence type="ECO:0000313" key="4">
    <source>
        <dbReference type="Proteomes" id="UP000307244"/>
    </source>
</evidence>
<dbReference type="AlphaFoldDB" id="A0A4U1CEW9"/>
<evidence type="ECO:0000256" key="1">
    <source>
        <dbReference type="SAM" id="SignalP"/>
    </source>
</evidence>
<accession>A0A4U1CEW9</accession>
<sequence>MKTLTKTLLSAMLMLFVLATTAMTTLASTFSFNKITITGKVKIELVQADREKIEVYGDYSSRNTSIKRQGYTLIIKSSEYEPVTIRISVADLQRIDASGDVTVETIGKFNLKYLQIFLKDNAKANVKATTESMYTFIKGHSDLKLSGATLDHTLVRDSISKLTIEHFVAVKTTNNSIDEAMAFSLNAK</sequence>
<feature type="domain" description="Putative auto-transporter adhesin head GIN" evidence="2">
    <location>
        <begin position="32"/>
        <end position="171"/>
    </location>
</feature>
<dbReference type="Proteomes" id="UP000307244">
    <property type="component" value="Unassembled WGS sequence"/>
</dbReference>
<protein>
    <recommendedName>
        <fullName evidence="2">Putative auto-transporter adhesin head GIN domain-containing protein</fullName>
    </recommendedName>
</protein>
<dbReference type="InterPro" id="IPR021255">
    <property type="entry name" value="DUF2807"/>
</dbReference>
<dbReference type="Gene3D" id="2.160.20.120">
    <property type="match status" value="1"/>
</dbReference>
<evidence type="ECO:0000313" key="3">
    <source>
        <dbReference type="EMBL" id="TKC05101.1"/>
    </source>
</evidence>
<comment type="caution">
    <text evidence="3">The sequence shown here is derived from an EMBL/GenBank/DDBJ whole genome shotgun (WGS) entry which is preliminary data.</text>
</comment>
<organism evidence="3 4">
    <name type="scientific">Pedobacter frigoris</name>
    <dbReference type="NCBI Taxonomy" id="2571272"/>
    <lineage>
        <taxon>Bacteria</taxon>
        <taxon>Pseudomonadati</taxon>
        <taxon>Bacteroidota</taxon>
        <taxon>Sphingobacteriia</taxon>
        <taxon>Sphingobacteriales</taxon>
        <taxon>Sphingobacteriaceae</taxon>
        <taxon>Pedobacter</taxon>
    </lineage>
</organism>
<feature type="chain" id="PRO_5020734949" description="Putative auto-transporter adhesin head GIN domain-containing protein" evidence="1">
    <location>
        <begin position="23"/>
        <end position="188"/>
    </location>
</feature>
<feature type="signal peptide" evidence="1">
    <location>
        <begin position="1"/>
        <end position="22"/>
    </location>
</feature>
<dbReference type="OrthoDB" id="756389at2"/>
<dbReference type="EMBL" id="SWBQ01000004">
    <property type="protein sequence ID" value="TKC05101.1"/>
    <property type="molecule type" value="Genomic_DNA"/>
</dbReference>
<keyword evidence="1" id="KW-0732">Signal</keyword>
<name>A0A4U1CEW9_9SPHI</name>
<gene>
    <name evidence="3" type="ORF">FA047_15160</name>
</gene>
<reference evidence="3 4" key="1">
    <citation type="submission" date="2019-04" db="EMBL/GenBank/DDBJ databases">
        <title>Pedobacter sp. RP-3-15 sp. nov., isolated from Arctic soil.</title>
        <authorList>
            <person name="Dahal R.H."/>
            <person name="Kim D.-U."/>
        </authorList>
    </citation>
    <scope>NUCLEOTIDE SEQUENCE [LARGE SCALE GENOMIC DNA]</scope>
    <source>
        <strain evidence="3 4">RP-3-15</strain>
    </source>
</reference>
<evidence type="ECO:0000259" key="2">
    <source>
        <dbReference type="Pfam" id="PF10988"/>
    </source>
</evidence>
<dbReference type="RefSeq" id="WP_136836920.1">
    <property type="nucleotide sequence ID" value="NZ_SWBQ01000004.1"/>
</dbReference>
<proteinExistence type="predicted"/>
<keyword evidence="4" id="KW-1185">Reference proteome</keyword>